<dbReference type="EMBL" id="SOCP01000002">
    <property type="protein sequence ID" value="TDV56094.1"/>
    <property type="molecule type" value="Genomic_DNA"/>
</dbReference>
<dbReference type="PANTHER" id="PTHR38657:SF1">
    <property type="entry name" value="SLR1343 PROTEIN"/>
    <property type="match status" value="1"/>
</dbReference>
<dbReference type="OrthoDB" id="5288100at2"/>
<dbReference type="Proteomes" id="UP000294927">
    <property type="component" value="Unassembled WGS sequence"/>
</dbReference>
<sequence>MSDRAPLWLFGDQLGRHFHGGAHADREVVLIESRSALGRHRYHRQKLHLVLYAMRRLAAELGDRATLIQAESYRDGLARLGRPVITHEPGSHAAARLVEDLAKAGVVQDILPTTGFALSKQDFAHWAEDRGRFLMEDFYRDQRRRFGVLLEPDGEPVGGRWNLDRDNREQPPRQASLGVPAPYRPQENEIDRQVRADLDELAAHGRIDPVGVDGPRLFAASHDEARRALDRFLDTRLATFGTHQDAMLDADWEMSHALLSVPLNLGLLDPLHVVRAAERRHPDGAPLNSVEGFVRQILGWREWIWHLYWHLGPSYLRRNALRAGTRLPGWWRSLDADQVTAQCLRTALTGVRDRGFVHHIQRLMVLGNHALQRGYAPRALTDWFATAFVDGFPWVMPANVIGMSQYADGGIVATKPYAAGGAYINRMSDSCRSCAFDPGTRVGERACPFTAGYWAFLDRNEPRLRANHRMAQPLRGLRRLSDLDVVVGQERDRESF</sequence>
<organism evidence="2 3">
    <name type="scientific">Actinophytocola oryzae</name>
    <dbReference type="NCBI Taxonomy" id="502181"/>
    <lineage>
        <taxon>Bacteria</taxon>
        <taxon>Bacillati</taxon>
        <taxon>Actinomycetota</taxon>
        <taxon>Actinomycetes</taxon>
        <taxon>Pseudonocardiales</taxon>
        <taxon>Pseudonocardiaceae</taxon>
    </lineage>
</organism>
<dbReference type="InterPro" id="IPR052551">
    <property type="entry name" value="UV-DNA_repair_photolyase"/>
</dbReference>
<comment type="caution">
    <text evidence="2">The sequence shown here is derived from an EMBL/GenBank/DDBJ whole genome shotgun (WGS) entry which is preliminary data.</text>
</comment>
<evidence type="ECO:0000256" key="1">
    <source>
        <dbReference type="SAM" id="MobiDB-lite"/>
    </source>
</evidence>
<dbReference type="InterPro" id="IPR014729">
    <property type="entry name" value="Rossmann-like_a/b/a_fold"/>
</dbReference>
<dbReference type="PANTHER" id="PTHR38657">
    <property type="entry name" value="SLR1343 PROTEIN"/>
    <property type="match status" value="1"/>
</dbReference>
<dbReference type="SUPFAM" id="SSF48173">
    <property type="entry name" value="Cryptochrome/photolyase FAD-binding domain"/>
    <property type="match status" value="1"/>
</dbReference>
<name>A0A4R7W0W9_9PSEU</name>
<protein>
    <submittedName>
        <fullName evidence="2">Deoxyribodipyrimidine photolyase-related protein</fullName>
    </submittedName>
</protein>
<dbReference type="GO" id="GO:0016829">
    <property type="term" value="F:lyase activity"/>
    <property type="evidence" value="ECO:0007669"/>
    <property type="project" value="UniProtKB-KW"/>
</dbReference>
<accession>A0A4R7W0W9</accession>
<evidence type="ECO:0000313" key="3">
    <source>
        <dbReference type="Proteomes" id="UP000294927"/>
    </source>
</evidence>
<dbReference type="Gene3D" id="3.40.50.620">
    <property type="entry name" value="HUPs"/>
    <property type="match status" value="1"/>
</dbReference>
<dbReference type="InterPro" id="IPR007357">
    <property type="entry name" value="PhrB-like"/>
</dbReference>
<gene>
    <name evidence="2" type="ORF">CLV71_102155</name>
</gene>
<evidence type="ECO:0000313" key="2">
    <source>
        <dbReference type="EMBL" id="TDV56094.1"/>
    </source>
</evidence>
<keyword evidence="3" id="KW-1185">Reference proteome</keyword>
<dbReference type="Gene3D" id="1.10.10.1710">
    <property type="entry name" value="Deoxyribodipyrimidine photolyase-related"/>
    <property type="match status" value="1"/>
</dbReference>
<dbReference type="Gene3D" id="1.25.40.80">
    <property type="match status" value="1"/>
</dbReference>
<dbReference type="Gene3D" id="1.10.579.10">
    <property type="entry name" value="DNA Cyclobutane Dipyrimidine Photolyase, subunit A, domain 3"/>
    <property type="match status" value="1"/>
</dbReference>
<dbReference type="InterPro" id="IPR036134">
    <property type="entry name" value="Crypto/Photolyase_FAD-like_sf"/>
</dbReference>
<feature type="region of interest" description="Disordered" evidence="1">
    <location>
        <begin position="157"/>
        <end position="184"/>
    </location>
</feature>
<feature type="compositionally biased region" description="Basic and acidic residues" evidence="1">
    <location>
        <begin position="162"/>
        <end position="171"/>
    </location>
</feature>
<keyword evidence="2" id="KW-0456">Lyase</keyword>
<dbReference type="RefSeq" id="WP_133901381.1">
    <property type="nucleotide sequence ID" value="NZ_SOCP01000002.1"/>
</dbReference>
<dbReference type="AlphaFoldDB" id="A0A4R7W0W9"/>
<reference evidence="2 3" key="1">
    <citation type="submission" date="2019-03" db="EMBL/GenBank/DDBJ databases">
        <title>Genomic Encyclopedia of Archaeal and Bacterial Type Strains, Phase II (KMG-II): from individual species to whole genera.</title>
        <authorList>
            <person name="Goeker M."/>
        </authorList>
    </citation>
    <scope>NUCLEOTIDE SEQUENCE [LARGE SCALE GENOMIC DNA]</scope>
    <source>
        <strain evidence="2 3">DSM 45499</strain>
    </source>
</reference>
<dbReference type="Pfam" id="PF04244">
    <property type="entry name" value="DPRP"/>
    <property type="match status" value="1"/>
</dbReference>
<proteinExistence type="predicted"/>